<dbReference type="GO" id="GO:0009088">
    <property type="term" value="P:threonine biosynthetic process"/>
    <property type="evidence" value="ECO:0007669"/>
    <property type="project" value="TreeGrafter"/>
</dbReference>
<dbReference type="GO" id="GO:0004413">
    <property type="term" value="F:homoserine kinase activity"/>
    <property type="evidence" value="ECO:0007669"/>
    <property type="project" value="TreeGrafter"/>
</dbReference>
<comment type="similarity">
    <text evidence="1">Belongs to the pseudomonas-type ThrB family.</text>
</comment>
<dbReference type="SUPFAM" id="SSF56112">
    <property type="entry name" value="Protein kinase-like (PK-like)"/>
    <property type="match status" value="1"/>
</dbReference>
<sequence>MTTLYDEEFLTAIEGGLRGELPHWGLPAASKLRLLTISENATFTAENPADGSVTVLRVQRPGYHTTPEILAELAWIEALRADGVVETPRPIPRRDGTLLGAFQSGGQTRHVVAFTFMAGREPDAAGDLVPWFRRLGVVNASLHAHSRNWIRPDGFTRKTWDFETTVGASPHWGDWRDGLGLTADGRLLLSRTVDDLEARLAAYGKGPERFGLVHADLRLANLLAEGERLGVIDFDDCGLSWFMYDFAAAVSFLEDAPDLSRWQTAWIEGYRTAAPVTAEDEAMLPVFVMLRRILLTAWIASHSETPTAMSCGTAYTQGTLDLARAYLARRG</sequence>
<dbReference type="InterPro" id="IPR011009">
    <property type="entry name" value="Kinase-like_dom_sf"/>
</dbReference>
<dbReference type="InterPro" id="IPR050249">
    <property type="entry name" value="Pseudomonas-type_ThrB"/>
</dbReference>
<name>A0A7W6HBF5_9HYPH</name>
<dbReference type="PANTHER" id="PTHR21064">
    <property type="entry name" value="AMINOGLYCOSIDE PHOSPHOTRANSFERASE DOMAIN-CONTAINING PROTEIN-RELATED"/>
    <property type="match status" value="1"/>
</dbReference>
<dbReference type="InterPro" id="IPR002575">
    <property type="entry name" value="Aminoglycoside_PTrfase"/>
</dbReference>
<dbReference type="Gene3D" id="3.90.1200.10">
    <property type="match status" value="1"/>
</dbReference>
<evidence type="ECO:0000313" key="3">
    <source>
        <dbReference type="EMBL" id="MBB4002125.1"/>
    </source>
</evidence>
<keyword evidence="3" id="KW-0418">Kinase</keyword>
<dbReference type="RefSeq" id="WP_183206614.1">
    <property type="nucleotide sequence ID" value="NZ_JAAAMM010000001.1"/>
</dbReference>
<feature type="domain" description="Aminoglycoside phosphotransferase" evidence="2">
    <location>
        <begin position="40"/>
        <end position="271"/>
    </location>
</feature>
<dbReference type="PANTHER" id="PTHR21064:SF6">
    <property type="entry name" value="AMINOGLYCOSIDE PHOSPHOTRANSFERASE DOMAIN-CONTAINING PROTEIN"/>
    <property type="match status" value="1"/>
</dbReference>
<keyword evidence="3" id="KW-0808">Transferase</keyword>
<evidence type="ECO:0000259" key="2">
    <source>
        <dbReference type="Pfam" id="PF01636"/>
    </source>
</evidence>
<evidence type="ECO:0000313" key="4">
    <source>
        <dbReference type="Proteomes" id="UP000588647"/>
    </source>
</evidence>
<reference evidence="3 4" key="1">
    <citation type="submission" date="2020-08" db="EMBL/GenBank/DDBJ databases">
        <title>Genomic Encyclopedia of Type Strains, Phase IV (KMG-IV): sequencing the most valuable type-strain genomes for metagenomic binning, comparative biology and taxonomic classification.</title>
        <authorList>
            <person name="Goeker M."/>
        </authorList>
    </citation>
    <scope>NUCLEOTIDE SEQUENCE [LARGE SCALE GENOMIC DNA]</scope>
    <source>
        <strain evidence="3 4">DSM 103570</strain>
    </source>
</reference>
<dbReference type="Pfam" id="PF01636">
    <property type="entry name" value="APH"/>
    <property type="match status" value="1"/>
</dbReference>
<evidence type="ECO:0000256" key="1">
    <source>
        <dbReference type="ARBA" id="ARBA00038240"/>
    </source>
</evidence>
<dbReference type="AlphaFoldDB" id="A0A7W6HBF5"/>
<accession>A0A7W6HBF5</accession>
<comment type="caution">
    <text evidence="3">The sequence shown here is derived from an EMBL/GenBank/DDBJ whole genome shotgun (WGS) entry which is preliminary data.</text>
</comment>
<gene>
    <name evidence="3" type="ORF">GGR03_001172</name>
</gene>
<dbReference type="EMBL" id="JACIEM010000001">
    <property type="protein sequence ID" value="MBB4002125.1"/>
    <property type="molecule type" value="Genomic_DNA"/>
</dbReference>
<keyword evidence="4" id="KW-1185">Reference proteome</keyword>
<protein>
    <submittedName>
        <fullName evidence="3">Ser/Thr protein kinase RdoA (MazF antagonist)</fullName>
    </submittedName>
</protein>
<dbReference type="Proteomes" id="UP000588647">
    <property type="component" value="Unassembled WGS sequence"/>
</dbReference>
<proteinExistence type="inferred from homology"/>
<organism evidence="3 4">
    <name type="scientific">Aurantimonas endophytica</name>
    <dbReference type="NCBI Taxonomy" id="1522175"/>
    <lineage>
        <taxon>Bacteria</taxon>
        <taxon>Pseudomonadati</taxon>
        <taxon>Pseudomonadota</taxon>
        <taxon>Alphaproteobacteria</taxon>
        <taxon>Hyphomicrobiales</taxon>
        <taxon>Aurantimonadaceae</taxon>
        <taxon>Aurantimonas</taxon>
    </lineage>
</organism>